<gene>
    <name evidence="1" type="ORF">Tci_029038</name>
</gene>
<protein>
    <submittedName>
        <fullName evidence="1">Uncharacterized protein</fullName>
    </submittedName>
</protein>
<organism evidence="1">
    <name type="scientific">Tanacetum cinerariifolium</name>
    <name type="common">Dalmatian daisy</name>
    <name type="synonym">Chrysanthemum cinerariifolium</name>
    <dbReference type="NCBI Taxonomy" id="118510"/>
    <lineage>
        <taxon>Eukaryota</taxon>
        <taxon>Viridiplantae</taxon>
        <taxon>Streptophyta</taxon>
        <taxon>Embryophyta</taxon>
        <taxon>Tracheophyta</taxon>
        <taxon>Spermatophyta</taxon>
        <taxon>Magnoliopsida</taxon>
        <taxon>eudicotyledons</taxon>
        <taxon>Gunneridae</taxon>
        <taxon>Pentapetalae</taxon>
        <taxon>asterids</taxon>
        <taxon>campanulids</taxon>
        <taxon>Asterales</taxon>
        <taxon>Asteraceae</taxon>
        <taxon>Asteroideae</taxon>
        <taxon>Anthemideae</taxon>
        <taxon>Anthemidinae</taxon>
        <taxon>Tanacetum</taxon>
    </lineage>
</organism>
<accession>A0A6L2L7G9</accession>
<proteinExistence type="predicted"/>
<reference evidence="1" key="1">
    <citation type="journal article" date="2019" name="Sci. Rep.">
        <title>Draft genome of Tanacetum cinerariifolium, the natural source of mosquito coil.</title>
        <authorList>
            <person name="Yamashiro T."/>
            <person name="Shiraishi A."/>
            <person name="Satake H."/>
            <person name="Nakayama K."/>
        </authorList>
    </citation>
    <scope>NUCLEOTIDE SEQUENCE</scope>
</reference>
<dbReference type="EMBL" id="BKCJ010003768">
    <property type="protein sequence ID" value="GEU57060.1"/>
    <property type="molecule type" value="Genomic_DNA"/>
</dbReference>
<sequence>MLLAMKDEARRNLTNKENDFMLDISYGEEIMEEITTTVMLMACIQPANGNVETVPSYDGKAISEVNVSSKVHEQISHEKRKTIIQTSDDDQIDSNIIFDDPYVENIYQTIHMVGKTPNKVFDLFLKVGLGYNNPERLKKVITAQPKMYDGEKLHSAKLVIDSPDSEETLEDAEKSRLKMRNKMVQINHTKLNALYETFVPQQDFSIKQPYFSIPSTFTNVSESKAVTLDLPIPKMPKESKLLKMFDTLGVAINGLRTRIDNNHLEGRQRRGMIDCQNSLREFYKIDNVDEKSSKENILQKEIDRLLEVHLTSEIQNSMLLSVEIQENEMLNAKLEKSLSDSKDIQANLLKKVKILEYDFKRSQAQSIDFELKLQYQKEKMACDVS</sequence>
<name>A0A6L2L7G9_TANCI</name>
<comment type="caution">
    <text evidence="1">The sequence shown here is derived from an EMBL/GenBank/DDBJ whole genome shotgun (WGS) entry which is preliminary data.</text>
</comment>
<dbReference type="AlphaFoldDB" id="A0A6L2L7G9"/>
<evidence type="ECO:0000313" key="1">
    <source>
        <dbReference type="EMBL" id="GEU57060.1"/>
    </source>
</evidence>